<dbReference type="GO" id="GO:0000981">
    <property type="term" value="F:DNA-binding transcription factor activity, RNA polymerase II-specific"/>
    <property type="evidence" value="ECO:0007669"/>
    <property type="project" value="InterPro"/>
</dbReference>
<dbReference type="InterPro" id="IPR021858">
    <property type="entry name" value="Fun_TF"/>
</dbReference>
<dbReference type="PANTHER" id="PTHR36206">
    <property type="entry name" value="ASPERCRYPTIN BIOSYNTHESIS CLUSTER-SPECIFIC TRANSCRIPTION REGULATOR ATNN-RELATED"/>
    <property type="match status" value="1"/>
</dbReference>
<evidence type="ECO:0000256" key="4">
    <source>
        <dbReference type="ARBA" id="ARBA00023125"/>
    </source>
</evidence>
<keyword evidence="9" id="KW-1185">Reference proteome</keyword>
<keyword evidence="1" id="KW-0479">Metal-binding</keyword>
<dbReference type="Gene3D" id="4.10.240.10">
    <property type="entry name" value="Zn(2)-C6 fungal-type DNA-binding domain"/>
    <property type="match status" value="1"/>
</dbReference>
<dbReference type="AlphaFoldDB" id="A0A074X6T4"/>
<evidence type="ECO:0000313" key="9">
    <source>
        <dbReference type="Proteomes" id="UP000030706"/>
    </source>
</evidence>
<keyword evidence="4" id="KW-0238">DNA-binding</keyword>
<dbReference type="STRING" id="1043002.A0A074X6T4"/>
<keyword evidence="5" id="KW-0804">Transcription</keyword>
<dbReference type="EMBL" id="KL584993">
    <property type="protein sequence ID" value="KEQ81205.1"/>
    <property type="molecule type" value="Genomic_DNA"/>
</dbReference>
<evidence type="ECO:0000259" key="7">
    <source>
        <dbReference type="Pfam" id="PF00172"/>
    </source>
</evidence>
<dbReference type="PANTHER" id="PTHR36206:SF12">
    <property type="entry name" value="ASPERCRYPTIN BIOSYNTHESIS CLUSTER-SPECIFIC TRANSCRIPTION REGULATOR ATNN-RELATED"/>
    <property type="match status" value="1"/>
</dbReference>
<evidence type="ECO:0000256" key="3">
    <source>
        <dbReference type="ARBA" id="ARBA00023015"/>
    </source>
</evidence>
<protein>
    <recommendedName>
        <fullName evidence="7">Zn(2)-C6 fungal-type domain-containing protein</fullName>
    </recommendedName>
</protein>
<dbReference type="SUPFAM" id="SSF57701">
    <property type="entry name" value="Zn2/Cys6 DNA-binding domain"/>
    <property type="match status" value="1"/>
</dbReference>
<dbReference type="Pfam" id="PF11951">
    <property type="entry name" value="Fungal_trans_2"/>
    <property type="match status" value="1"/>
</dbReference>
<dbReference type="Pfam" id="PF00172">
    <property type="entry name" value="Zn_clus"/>
    <property type="match status" value="1"/>
</dbReference>
<evidence type="ECO:0000313" key="8">
    <source>
        <dbReference type="EMBL" id="KEQ81205.1"/>
    </source>
</evidence>
<reference evidence="8 9" key="1">
    <citation type="journal article" date="2014" name="BMC Genomics">
        <title>Genome sequencing of four Aureobasidium pullulans varieties: biotechnological potential, stress tolerance, and description of new species.</title>
        <authorList>
            <person name="Gostin Ar C."/>
            <person name="Ohm R.A."/>
            <person name="Kogej T."/>
            <person name="Sonjak S."/>
            <person name="Turk M."/>
            <person name="Zajc J."/>
            <person name="Zalar P."/>
            <person name="Grube M."/>
            <person name="Sun H."/>
            <person name="Han J."/>
            <person name="Sharma A."/>
            <person name="Chiniquy J."/>
            <person name="Ngan C.Y."/>
            <person name="Lipzen A."/>
            <person name="Barry K."/>
            <person name="Grigoriev I.V."/>
            <person name="Gunde-Cimerman N."/>
        </authorList>
    </citation>
    <scope>NUCLEOTIDE SEQUENCE [LARGE SCALE GENOMIC DNA]</scope>
    <source>
        <strain evidence="8 9">EXF-150</strain>
    </source>
</reference>
<dbReference type="CDD" id="cd00067">
    <property type="entry name" value="GAL4"/>
    <property type="match status" value="1"/>
</dbReference>
<accession>A0A074X6T4</accession>
<keyword evidence="2" id="KW-0862">Zinc</keyword>
<dbReference type="GO" id="GO:0003677">
    <property type="term" value="F:DNA binding"/>
    <property type="evidence" value="ECO:0007669"/>
    <property type="project" value="UniProtKB-KW"/>
</dbReference>
<keyword evidence="3" id="KW-0805">Transcription regulation</keyword>
<dbReference type="RefSeq" id="XP_029757392.1">
    <property type="nucleotide sequence ID" value="XM_029910457.1"/>
</dbReference>
<dbReference type="OrthoDB" id="2593732at2759"/>
<evidence type="ECO:0000256" key="6">
    <source>
        <dbReference type="ARBA" id="ARBA00023242"/>
    </source>
</evidence>
<gene>
    <name evidence="8" type="ORF">M438DRAFT_99004</name>
</gene>
<dbReference type="GO" id="GO:0008270">
    <property type="term" value="F:zinc ion binding"/>
    <property type="evidence" value="ECO:0007669"/>
    <property type="project" value="InterPro"/>
</dbReference>
<dbReference type="GeneID" id="40752763"/>
<evidence type="ECO:0000256" key="5">
    <source>
        <dbReference type="ARBA" id="ARBA00023163"/>
    </source>
</evidence>
<dbReference type="HOGENOM" id="CLU_011409_6_0_1"/>
<name>A0A074X6T4_AURPU</name>
<feature type="domain" description="Zn(2)-C6 fungal-type" evidence="7">
    <location>
        <begin position="30"/>
        <end position="54"/>
    </location>
</feature>
<keyword evidence="6" id="KW-0539">Nucleus</keyword>
<dbReference type="InterPro" id="IPR052360">
    <property type="entry name" value="Transcr_Regulatory_Proteins"/>
</dbReference>
<dbReference type="InterPro" id="IPR001138">
    <property type="entry name" value="Zn2Cys6_DnaBD"/>
</dbReference>
<organism evidence="8 9">
    <name type="scientific">Aureobasidium pullulans EXF-150</name>
    <dbReference type="NCBI Taxonomy" id="1043002"/>
    <lineage>
        <taxon>Eukaryota</taxon>
        <taxon>Fungi</taxon>
        <taxon>Dikarya</taxon>
        <taxon>Ascomycota</taxon>
        <taxon>Pezizomycotina</taxon>
        <taxon>Dothideomycetes</taxon>
        <taxon>Dothideomycetidae</taxon>
        <taxon>Dothideales</taxon>
        <taxon>Saccotheciaceae</taxon>
        <taxon>Aureobasidium</taxon>
    </lineage>
</organism>
<evidence type="ECO:0000256" key="2">
    <source>
        <dbReference type="ARBA" id="ARBA00022833"/>
    </source>
</evidence>
<proteinExistence type="predicted"/>
<sequence>MRYAGDTSCREEASIQAQDANWVHNMQVIRRIKCDETQPSCQKCISTGRKCDGYVASRASSPSRYRELSLNVFKAGEEAGAIDFFLRISIDQFSGSSPSEFWNRHVLQLAHQDIGTRHALIALAHLHRDFTSLKNQSSRSRPALNHYDAAIRHHISSLSTGMQDTITSGSAMTTAIIFICIEIMQGHLANAVALLQRSVAMLPAAKGQHVSLYEDLISRLQIHAKRLVNKNIFDSGSSAHTSKEVVSQYKEQDEWRNSCQDLLRDCSAISGNLSIEERVRRVYTMSGTPTNTEDAAPISRETAAYNAVHIRRLLETTSILAEEAQDLSEDKRAVISDSFLPLHRAIVCLAEANLGLTNPDSRNQAPLAPSFALDMGVIGPLYEVARHCRDPILRRKIVDLLRKSNRQEGLLNSSTYAHIVETIIEIEEDGLTDVQSSKDIPLHARISQHSLSFDLQKSKHTISYKPLIGRVNELCHREVLCLD</sequence>
<evidence type="ECO:0000256" key="1">
    <source>
        <dbReference type="ARBA" id="ARBA00022723"/>
    </source>
</evidence>
<dbReference type="Proteomes" id="UP000030706">
    <property type="component" value="Unassembled WGS sequence"/>
</dbReference>
<dbReference type="InterPro" id="IPR036864">
    <property type="entry name" value="Zn2-C6_fun-type_DNA-bd_sf"/>
</dbReference>